<protein>
    <submittedName>
        <fullName evidence="8">Helix-turn-helix domain-containing protein</fullName>
    </submittedName>
</protein>
<dbReference type="InterPro" id="IPR013656">
    <property type="entry name" value="PAS_4"/>
</dbReference>
<dbReference type="Pfam" id="PF15915">
    <property type="entry name" value="BAT"/>
    <property type="match status" value="1"/>
</dbReference>
<organism evidence="8 9">
    <name type="scientific">Natrinema salsiterrestre</name>
    <dbReference type="NCBI Taxonomy" id="2950540"/>
    <lineage>
        <taxon>Archaea</taxon>
        <taxon>Methanobacteriati</taxon>
        <taxon>Methanobacteriota</taxon>
        <taxon>Stenosarchaea group</taxon>
        <taxon>Halobacteria</taxon>
        <taxon>Halobacteriales</taxon>
        <taxon>Natrialbaceae</taxon>
        <taxon>Natrinema</taxon>
    </lineage>
</organism>
<dbReference type="EMBL" id="JAMQOT010000004">
    <property type="protein sequence ID" value="MDF9746335.1"/>
    <property type="molecule type" value="Genomic_DNA"/>
</dbReference>
<dbReference type="GO" id="GO:0006310">
    <property type="term" value="P:DNA recombination"/>
    <property type="evidence" value="ECO:0007669"/>
    <property type="project" value="UniProtKB-KW"/>
</dbReference>
<dbReference type="RefSeq" id="WP_277522275.1">
    <property type="nucleotide sequence ID" value="NZ_JAMQOT010000004.1"/>
</dbReference>
<dbReference type="Pfam" id="PF04967">
    <property type="entry name" value="HTH_10"/>
    <property type="match status" value="1"/>
</dbReference>
<dbReference type="InterPro" id="IPR011010">
    <property type="entry name" value="DNA_brk_join_enz"/>
</dbReference>
<dbReference type="PROSITE" id="PS50112">
    <property type="entry name" value="PAS"/>
    <property type="match status" value="1"/>
</dbReference>
<dbReference type="Proteomes" id="UP001154061">
    <property type="component" value="Unassembled WGS sequence"/>
</dbReference>
<dbReference type="Pfam" id="PF00589">
    <property type="entry name" value="Phage_integrase"/>
    <property type="match status" value="1"/>
</dbReference>
<keyword evidence="9" id="KW-1185">Reference proteome</keyword>
<dbReference type="AlphaFoldDB" id="A0A9Q4KYI5"/>
<dbReference type="SUPFAM" id="SSF56349">
    <property type="entry name" value="DNA breaking-rejoining enzymes"/>
    <property type="match status" value="1"/>
</dbReference>
<feature type="domain" description="PAS" evidence="5">
    <location>
        <begin position="208"/>
        <end position="281"/>
    </location>
</feature>
<evidence type="ECO:0000313" key="8">
    <source>
        <dbReference type="EMBL" id="MDF9746335.1"/>
    </source>
</evidence>
<dbReference type="InterPro" id="IPR007050">
    <property type="entry name" value="HTH_bacterioopsin"/>
</dbReference>
<evidence type="ECO:0000256" key="2">
    <source>
        <dbReference type="ARBA" id="ARBA00023163"/>
    </source>
</evidence>
<dbReference type="Gene3D" id="3.30.450.20">
    <property type="entry name" value="PAS domain"/>
    <property type="match status" value="1"/>
</dbReference>
<dbReference type="SUPFAM" id="SSF55785">
    <property type="entry name" value="PYP-like sensor domain (PAS domain)"/>
    <property type="match status" value="1"/>
</dbReference>
<dbReference type="PROSITE" id="PS50113">
    <property type="entry name" value="PAC"/>
    <property type="match status" value="1"/>
</dbReference>
<evidence type="ECO:0000313" key="9">
    <source>
        <dbReference type="Proteomes" id="UP001154061"/>
    </source>
</evidence>
<feature type="domain" description="Tyr recombinase" evidence="7">
    <location>
        <begin position="6"/>
        <end position="187"/>
    </location>
</feature>
<dbReference type="GO" id="GO:0003677">
    <property type="term" value="F:DNA binding"/>
    <property type="evidence" value="ECO:0007669"/>
    <property type="project" value="InterPro"/>
</dbReference>
<gene>
    <name evidence="8" type="ORF">NDI89_12155</name>
</gene>
<dbReference type="InterPro" id="IPR000014">
    <property type="entry name" value="PAS"/>
</dbReference>
<dbReference type="InterPro" id="IPR035965">
    <property type="entry name" value="PAS-like_dom_sf"/>
</dbReference>
<feature type="domain" description="PAC" evidence="6">
    <location>
        <begin position="281"/>
        <end position="335"/>
    </location>
</feature>
<evidence type="ECO:0000259" key="7">
    <source>
        <dbReference type="PROSITE" id="PS51898"/>
    </source>
</evidence>
<dbReference type="SUPFAM" id="SSF55781">
    <property type="entry name" value="GAF domain-like"/>
    <property type="match status" value="1"/>
</dbReference>
<dbReference type="NCBIfam" id="TIGR00229">
    <property type="entry name" value="sensory_box"/>
    <property type="match status" value="1"/>
</dbReference>
<dbReference type="Pfam" id="PF08448">
    <property type="entry name" value="PAS_4"/>
    <property type="match status" value="1"/>
</dbReference>
<dbReference type="InterPro" id="IPR013762">
    <property type="entry name" value="Integrase-like_cat_sf"/>
</dbReference>
<evidence type="ECO:0000259" key="6">
    <source>
        <dbReference type="PROSITE" id="PS50113"/>
    </source>
</evidence>
<dbReference type="InterPro" id="IPR002104">
    <property type="entry name" value="Integrase_catalytic"/>
</dbReference>
<keyword evidence="2" id="KW-0804">Transcription</keyword>
<dbReference type="SMART" id="SM00091">
    <property type="entry name" value="PAS"/>
    <property type="match status" value="1"/>
</dbReference>
<dbReference type="PROSITE" id="PS51898">
    <property type="entry name" value="TYR_RECOMBINASE"/>
    <property type="match status" value="1"/>
</dbReference>
<proteinExistence type="predicted"/>
<sequence length="739" mass="81471">MSLEGTGEAVLTRREYESLLDAAETYREALVVRLCGDVGLRPTELPRLAIDDIEQVRIDPPRYLMRVPTDDDRGTRTAYLPTRVERELRRYARSNDLSPDDRIFTVTPRRLQMLVSDVATRAGDLFDESGLADASTSDLRQYFAHTALVEHDVNPRVVKATGGWQSFEALESYLPEPADAEIVDAFDAVEGPSSPRSGDPQPGRAVGDDSVVRLLLAASDRYALVRLDADGYVERWNRSAAALFGYRAGEIVGTHVSTFYTDEAVDAGVPDRTLSRALEESGVETDGWRVHEDGSQFHATEVVSPLRDDQGTHHGFAVFVRDGTAAREELEAVRERRDELDDLYAVARRHRAVTRALLESTDHEEIETATCTALTDGRAYAFAWIDRATISDRRREWRAASGIDPGSVERVVPDAWRNDGSTAPLERSPPGDDGGSGPDGRVSVADGVTATLDGDTSFDGAVARVSLAYGDTVYGTLSVATERDGAFEDDERAWLATIGRQVGYAVASIRRRNLLLSDRVVELEIACRDDGSFFVDASRRLDCRFELDSLVPIGESTQLSYVRLEGASPADVFELADDAPWIEDCRLVETDEDGWRVEFVLRGSSPILTLTEYGVTVHEAVFEGGSATITGDCAADADLRTIVDGLRSAFPDSELLGKREAERTVQTAREFREGLEDRLTDRQEAALRAAYFGGYYDWPRESTAEEVADAMGVSSPTLHNHLRKGQHELLRTFFDEPGG</sequence>
<dbReference type="InterPro" id="IPR000700">
    <property type="entry name" value="PAS-assoc_C"/>
</dbReference>
<dbReference type="InterPro" id="IPR029016">
    <property type="entry name" value="GAF-like_dom_sf"/>
</dbReference>
<dbReference type="PANTHER" id="PTHR34236">
    <property type="entry name" value="DIMETHYL SULFOXIDE REDUCTASE TRANSCRIPTIONAL ACTIVATOR"/>
    <property type="match status" value="1"/>
</dbReference>
<evidence type="ECO:0000256" key="1">
    <source>
        <dbReference type="ARBA" id="ARBA00023015"/>
    </source>
</evidence>
<dbReference type="Gene3D" id="1.10.443.10">
    <property type="entry name" value="Intergrase catalytic core"/>
    <property type="match status" value="1"/>
</dbReference>
<dbReference type="PANTHER" id="PTHR34236:SF1">
    <property type="entry name" value="DIMETHYL SULFOXIDE REDUCTASE TRANSCRIPTIONAL ACTIVATOR"/>
    <property type="match status" value="1"/>
</dbReference>
<keyword evidence="3" id="KW-0233">DNA recombination</keyword>
<evidence type="ECO:0000256" key="3">
    <source>
        <dbReference type="ARBA" id="ARBA00023172"/>
    </source>
</evidence>
<evidence type="ECO:0000256" key="4">
    <source>
        <dbReference type="SAM" id="MobiDB-lite"/>
    </source>
</evidence>
<dbReference type="InterPro" id="IPR031803">
    <property type="entry name" value="BAT_GAF/HTH-assoc"/>
</dbReference>
<dbReference type="Gene3D" id="3.30.450.40">
    <property type="match status" value="1"/>
</dbReference>
<feature type="region of interest" description="Disordered" evidence="4">
    <location>
        <begin position="410"/>
        <end position="443"/>
    </location>
</feature>
<dbReference type="GO" id="GO:0015074">
    <property type="term" value="P:DNA integration"/>
    <property type="evidence" value="ECO:0007669"/>
    <property type="project" value="InterPro"/>
</dbReference>
<accession>A0A9Q4KYI5</accession>
<reference evidence="8" key="1">
    <citation type="submission" date="2022-06" db="EMBL/GenBank/DDBJ databases">
        <title>Natrinema sp. a new haloarchaeum isolate from saline soil.</title>
        <authorList>
            <person name="Strakova D."/>
            <person name="Galisteo C."/>
            <person name="Sanchez-Porro C."/>
            <person name="Ventosa A."/>
        </authorList>
    </citation>
    <scope>NUCLEOTIDE SEQUENCE</scope>
    <source>
        <strain evidence="8">S1CR25-10</strain>
    </source>
</reference>
<name>A0A9Q4KYI5_9EURY</name>
<dbReference type="CDD" id="cd00130">
    <property type="entry name" value="PAS"/>
    <property type="match status" value="1"/>
</dbReference>
<evidence type="ECO:0000259" key="5">
    <source>
        <dbReference type="PROSITE" id="PS50112"/>
    </source>
</evidence>
<comment type="caution">
    <text evidence="8">The sequence shown here is derived from an EMBL/GenBank/DDBJ whole genome shotgun (WGS) entry which is preliminary data.</text>
</comment>
<keyword evidence="1" id="KW-0805">Transcription regulation</keyword>